<feature type="region of interest" description="Disordered" evidence="6">
    <location>
        <begin position="378"/>
        <end position="442"/>
    </location>
</feature>
<evidence type="ECO:0000256" key="1">
    <source>
        <dbReference type="ARBA" id="ARBA00004141"/>
    </source>
</evidence>
<feature type="transmembrane region" description="Helical" evidence="7">
    <location>
        <begin position="43"/>
        <end position="68"/>
    </location>
</feature>
<protein>
    <recommendedName>
        <fullName evidence="8">Rhodopsin domain-containing protein</fullName>
    </recommendedName>
</protein>
<comment type="subcellular location">
    <subcellularLocation>
        <location evidence="1">Membrane</location>
        <topology evidence="1">Multi-pass membrane protein</topology>
    </subcellularLocation>
</comment>
<evidence type="ECO:0000256" key="6">
    <source>
        <dbReference type="SAM" id="MobiDB-lite"/>
    </source>
</evidence>
<reference evidence="9 10" key="1">
    <citation type="submission" date="2023-09" db="EMBL/GenBank/DDBJ databases">
        <title>Multi-omics analysis of a traditional fermented food reveals byproduct-associated fungal strains for waste-to-food upcycling.</title>
        <authorList>
            <consortium name="Lawrence Berkeley National Laboratory"/>
            <person name="Rekdal V.M."/>
            <person name="Villalobos-Escobedo J.M."/>
            <person name="Rodriguez-Valeron N."/>
            <person name="Garcia M.O."/>
            <person name="Vasquez D.P."/>
            <person name="Damayanti I."/>
            <person name="Sorensen P.M."/>
            <person name="Baidoo E.E."/>
            <person name="De Carvalho A.C."/>
            <person name="Riley R."/>
            <person name="Lipzen A."/>
            <person name="He G."/>
            <person name="Yan M."/>
            <person name="Haridas S."/>
            <person name="Daum C."/>
            <person name="Yoshinaga Y."/>
            <person name="Ng V."/>
            <person name="Grigoriev I.V."/>
            <person name="Munk R."/>
            <person name="Nuraida L."/>
            <person name="Wijaya C.H."/>
            <person name="Morales P.-C."/>
            <person name="Keasling J.D."/>
        </authorList>
    </citation>
    <scope>NUCLEOTIDE SEQUENCE [LARGE SCALE GENOMIC DNA]</scope>
    <source>
        <strain evidence="9 10">FGSC 2613</strain>
    </source>
</reference>
<dbReference type="Pfam" id="PF20684">
    <property type="entry name" value="Fung_rhodopsin"/>
    <property type="match status" value="1"/>
</dbReference>
<keyword evidence="4 7" id="KW-0472">Membrane</keyword>
<dbReference type="EMBL" id="JAVLET010000003">
    <property type="protein sequence ID" value="KAL0472172.1"/>
    <property type="molecule type" value="Genomic_DNA"/>
</dbReference>
<dbReference type="PANTHER" id="PTHR33048">
    <property type="entry name" value="PTH11-LIKE INTEGRAL MEMBRANE PROTEIN (AFU_ORTHOLOGUE AFUA_5G11245)"/>
    <property type="match status" value="1"/>
</dbReference>
<evidence type="ECO:0000256" key="7">
    <source>
        <dbReference type="SAM" id="Phobius"/>
    </source>
</evidence>
<feature type="transmembrane region" description="Helical" evidence="7">
    <location>
        <begin position="171"/>
        <end position="190"/>
    </location>
</feature>
<feature type="compositionally biased region" description="Basic and acidic residues" evidence="6">
    <location>
        <begin position="379"/>
        <end position="406"/>
    </location>
</feature>
<feature type="compositionally biased region" description="Gly residues" evidence="6">
    <location>
        <begin position="341"/>
        <end position="350"/>
    </location>
</feature>
<dbReference type="PANTHER" id="PTHR33048:SF93">
    <property type="entry name" value="INTEGRAL MEMBRANE PROTEIN"/>
    <property type="match status" value="1"/>
</dbReference>
<dbReference type="InterPro" id="IPR052337">
    <property type="entry name" value="SAT4-like"/>
</dbReference>
<evidence type="ECO:0000256" key="4">
    <source>
        <dbReference type="ARBA" id="ARBA00023136"/>
    </source>
</evidence>
<keyword evidence="2 7" id="KW-0812">Transmembrane</keyword>
<evidence type="ECO:0000256" key="2">
    <source>
        <dbReference type="ARBA" id="ARBA00022692"/>
    </source>
</evidence>
<keyword evidence="3 7" id="KW-1133">Transmembrane helix</keyword>
<dbReference type="Proteomes" id="UP001451303">
    <property type="component" value="Unassembled WGS sequence"/>
</dbReference>
<dbReference type="InterPro" id="IPR049326">
    <property type="entry name" value="Rhodopsin_dom_fungi"/>
</dbReference>
<evidence type="ECO:0000259" key="8">
    <source>
        <dbReference type="Pfam" id="PF20684"/>
    </source>
</evidence>
<proteinExistence type="inferred from homology"/>
<feature type="compositionally biased region" description="Gly residues" evidence="6">
    <location>
        <begin position="407"/>
        <end position="417"/>
    </location>
</feature>
<gene>
    <name evidence="9" type="ORF">QR685DRAFT_521263</name>
</gene>
<feature type="domain" description="Rhodopsin" evidence="8">
    <location>
        <begin position="27"/>
        <end position="264"/>
    </location>
</feature>
<sequence>MAMGGDGPGAITVMWVMVALTALCVSLRLYVRMFLVANTGYDDHVYILAFILLVGYTICCTIAAHYGFGQNMWDIPPEDVPGAIMWEAIGQCFAVIGMALAKWSLGLFLLRLVTQTWHKVSIWLMMGSLMGASISVCFVFMLQCSPPAYLWDRSIPGGHCDLNATPVSLTLTTLCVLADFFFALMPWIFLWKLKMNQREKMIIAISMSLGVIAGACGIKRTLQVPNLSTNNYSHDTVGLIVWSSAEIAITMICIGIPVCRPLYKSFFEKIISSRNGSGGYQKQQSGGASQSLGLRTIGGGVIPGRSGGHDSKNKSRPGRDDESDEFELQRERTMPESSGSDGLGLHGPAGAGQSPFNDANAISGSTATVAVGRVGGMDNRSEESILGEEYRREHGKNHGDLERGEGPGHGQAQGAGHWGNKRSSGGKGAVIQVTEEWHVTRE</sequence>
<comment type="caution">
    <text evidence="9">The sequence shown here is derived from an EMBL/GenBank/DDBJ whole genome shotgun (WGS) entry which is preliminary data.</text>
</comment>
<name>A0ABR3DHP9_NEUIN</name>
<feature type="region of interest" description="Disordered" evidence="6">
    <location>
        <begin position="298"/>
        <end position="360"/>
    </location>
</feature>
<feature type="transmembrane region" description="Helical" evidence="7">
    <location>
        <begin position="122"/>
        <end position="142"/>
    </location>
</feature>
<organism evidence="9 10">
    <name type="scientific">Neurospora intermedia</name>
    <dbReference type="NCBI Taxonomy" id="5142"/>
    <lineage>
        <taxon>Eukaryota</taxon>
        <taxon>Fungi</taxon>
        <taxon>Dikarya</taxon>
        <taxon>Ascomycota</taxon>
        <taxon>Pezizomycotina</taxon>
        <taxon>Sordariomycetes</taxon>
        <taxon>Sordariomycetidae</taxon>
        <taxon>Sordariales</taxon>
        <taxon>Sordariaceae</taxon>
        <taxon>Neurospora</taxon>
    </lineage>
</organism>
<accession>A0ABR3DHP9</accession>
<feature type="transmembrane region" description="Helical" evidence="7">
    <location>
        <begin position="12"/>
        <end position="31"/>
    </location>
</feature>
<feature type="transmembrane region" description="Helical" evidence="7">
    <location>
        <begin position="202"/>
        <end position="220"/>
    </location>
</feature>
<evidence type="ECO:0000256" key="5">
    <source>
        <dbReference type="ARBA" id="ARBA00038359"/>
    </source>
</evidence>
<feature type="transmembrane region" description="Helical" evidence="7">
    <location>
        <begin position="88"/>
        <end position="110"/>
    </location>
</feature>
<evidence type="ECO:0000313" key="9">
    <source>
        <dbReference type="EMBL" id="KAL0472172.1"/>
    </source>
</evidence>
<feature type="compositionally biased region" description="Basic and acidic residues" evidence="6">
    <location>
        <begin position="307"/>
        <end position="320"/>
    </location>
</feature>
<comment type="similarity">
    <text evidence="5">Belongs to the SAT4 family.</text>
</comment>
<evidence type="ECO:0000313" key="10">
    <source>
        <dbReference type="Proteomes" id="UP001451303"/>
    </source>
</evidence>
<keyword evidence="10" id="KW-1185">Reference proteome</keyword>
<feature type="transmembrane region" description="Helical" evidence="7">
    <location>
        <begin position="240"/>
        <end position="259"/>
    </location>
</feature>
<evidence type="ECO:0000256" key="3">
    <source>
        <dbReference type="ARBA" id="ARBA00022989"/>
    </source>
</evidence>